<dbReference type="SUPFAM" id="SSF53098">
    <property type="entry name" value="Ribonuclease H-like"/>
    <property type="match status" value="1"/>
</dbReference>
<evidence type="ECO:0000259" key="1">
    <source>
        <dbReference type="PROSITE" id="PS50879"/>
    </source>
</evidence>
<feature type="non-terminal residue" evidence="2">
    <location>
        <position position="567"/>
    </location>
</feature>
<evidence type="ECO:0000313" key="3">
    <source>
        <dbReference type="Proteomes" id="UP001642484"/>
    </source>
</evidence>
<accession>A0ABP0I4Z8</accession>
<dbReference type="Gene3D" id="3.30.420.10">
    <property type="entry name" value="Ribonuclease H-like superfamily/Ribonuclease H"/>
    <property type="match status" value="1"/>
</dbReference>
<name>A0ABP0I4Z8_9DINO</name>
<keyword evidence="3" id="KW-1185">Reference proteome</keyword>
<sequence length="567" mass="64227">MKAKDLGTPMVYQGRAGTSMLPDRESEAVQRLQRIEWSCRSLHDKVHQIRASVYPVAFHGTEVGVIATHQLDNLRNQIVQAVFHKIPSMNSAIAFQLIDEHLLDPALFAILLSIKMAQRFLHNSPPEERQNFLTIAATAKGNTGHIWGPATALKANLLRIGWGVSRDGMITSPHLIPLSLLHDSFAKLQRFAKASWEVDFFLHYTQRKNLRGYPDISHRLTTRALKKFPGATHVRLVRELAGGFQTKEQQSKWDTQVSGQCELCQFEDSRYHRIFECPATQSVRARFTSVCNFDQLVEAEWHETAGIMIPRLQGLAQALVHNLPEPEVPIFVQQHVVHSGTRVAFYTDGSCQCPEQMPFSTAASALIMDLCQSDSERIWQANNWLSTRTMPQSLVRIWTAQCPGEQSIHRAELHALVKACEQLSQVDLFSDCQNAIDAVHKAQLGTLRVHPDEDHLDLLRRLQQAPGLHQVRVCKIKAHLSPELVADPLLRYHTLGNQLANDWAQRRSLDQHDPVNAELLMQMRDVRQQRSDLDAFLQYVAALQLERQTQLDLQKLTGDEPIPSSAF</sequence>
<evidence type="ECO:0000313" key="2">
    <source>
        <dbReference type="EMBL" id="CAK8997649.1"/>
    </source>
</evidence>
<dbReference type="Proteomes" id="UP001642484">
    <property type="component" value="Unassembled WGS sequence"/>
</dbReference>
<dbReference type="InterPro" id="IPR036397">
    <property type="entry name" value="RNaseH_sf"/>
</dbReference>
<proteinExistence type="predicted"/>
<dbReference type="InterPro" id="IPR002156">
    <property type="entry name" value="RNaseH_domain"/>
</dbReference>
<reference evidence="2 3" key="1">
    <citation type="submission" date="2024-02" db="EMBL/GenBank/DDBJ databases">
        <authorList>
            <person name="Chen Y."/>
            <person name="Shah S."/>
            <person name="Dougan E. K."/>
            <person name="Thang M."/>
            <person name="Chan C."/>
        </authorList>
    </citation>
    <scope>NUCLEOTIDE SEQUENCE [LARGE SCALE GENOMIC DNA]</scope>
</reference>
<dbReference type="Pfam" id="PF00075">
    <property type="entry name" value="RNase_H"/>
    <property type="match status" value="1"/>
</dbReference>
<comment type="caution">
    <text evidence="2">The sequence shown here is derived from an EMBL/GenBank/DDBJ whole genome shotgun (WGS) entry which is preliminary data.</text>
</comment>
<dbReference type="PROSITE" id="PS50879">
    <property type="entry name" value="RNASE_H_1"/>
    <property type="match status" value="1"/>
</dbReference>
<dbReference type="InterPro" id="IPR012337">
    <property type="entry name" value="RNaseH-like_sf"/>
</dbReference>
<gene>
    <name evidence="2" type="ORF">CCMP2556_LOCUS4935</name>
</gene>
<organism evidence="2 3">
    <name type="scientific">Durusdinium trenchii</name>
    <dbReference type="NCBI Taxonomy" id="1381693"/>
    <lineage>
        <taxon>Eukaryota</taxon>
        <taxon>Sar</taxon>
        <taxon>Alveolata</taxon>
        <taxon>Dinophyceae</taxon>
        <taxon>Suessiales</taxon>
        <taxon>Symbiodiniaceae</taxon>
        <taxon>Durusdinium</taxon>
    </lineage>
</organism>
<feature type="domain" description="RNase H type-1" evidence="1">
    <location>
        <begin position="339"/>
        <end position="509"/>
    </location>
</feature>
<protein>
    <recommendedName>
        <fullName evidence="1">RNase H type-1 domain-containing protein</fullName>
    </recommendedName>
</protein>
<dbReference type="EMBL" id="CAXAMN010002087">
    <property type="protein sequence ID" value="CAK8997649.1"/>
    <property type="molecule type" value="Genomic_DNA"/>
</dbReference>